<evidence type="ECO:0000256" key="8">
    <source>
        <dbReference type="SAM" id="SignalP"/>
    </source>
</evidence>
<sequence>MKRIVAGLLASAVSLSFLAADISLASAAPIYVAPSQTMTSDIQQIDHRPGHPPRANPRYKRPDRRPGPRPDGRHEYRRPHNNDVYWRGHRGYREPRPGYKRHGDYWFPLAAFATGMIISGAIANSAPPPPAPAYRGGGNAHVNWCYNQYRSYRASDNTFQPYNGPRKQCVSPYY</sequence>
<dbReference type="AlphaFoldDB" id="A0A7W9S2E8"/>
<accession>A0A7W9S2E8</accession>
<evidence type="ECO:0000256" key="2">
    <source>
        <dbReference type="ARBA" id="ARBA00010270"/>
    </source>
</evidence>
<feature type="chain" id="PRO_5030592415" description="Lectin-like protein BA14k" evidence="8">
    <location>
        <begin position="20"/>
        <end position="174"/>
    </location>
</feature>
<evidence type="ECO:0000256" key="5">
    <source>
        <dbReference type="ARBA" id="ARBA00022734"/>
    </source>
</evidence>
<gene>
    <name evidence="9" type="ORF">HNR59_002212</name>
</gene>
<dbReference type="GO" id="GO:0030246">
    <property type="term" value="F:carbohydrate binding"/>
    <property type="evidence" value="ECO:0007669"/>
    <property type="project" value="UniProtKB-KW"/>
</dbReference>
<feature type="compositionally biased region" description="Basic and acidic residues" evidence="7">
    <location>
        <begin position="64"/>
        <end position="81"/>
    </location>
</feature>
<evidence type="ECO:0000256" key="1">
    <source>
        <dbReference type="ARBA" id="ARBA00004167"/>
    </source>
</evidence>
<keyword evidence="10" id="KW-1185">Reference proteome</keyword>
<keyword evidence="8" id="KW-0732">Signal</keyword>
<dbReference type="RefSeq" id="WP_183829893.1">
    <property type="nucleotide sequence ID" value="NZ_JACHEU010000001.1"/>
</dbReference>
<protein>
    <recommendedName>
        <fullName evidence="3">Lectin-like protein BA14k</fullName>
    </recommendedName>
</protein>
<evidence type="ECO:0000313" key="9">
    <source>
        <dbReference type="EMBL" id="MBB6012867.1"/>
    </source>
</evidence>
<evidence type="ECO:0000256" key="4">
    <source>
        <dbReference type="ARBA" id="ARBA00022475"/>
    </source>
</evidence>
<dbReference type="InterPro" id="IPR012413">
    <property type="entry name" value="BA14K"/>
</dbReference>
<comment type="function">
    <text evidence="6">Has immunoglobulin-binding and hemagglutination properties, and can bind to mannose. Essential for virulence. May be involved in LPS biosynthesis or polysaccharide transport.</text>
</comment>
<comment type="similarity">
    <text evidence="2">Belongs to the BA14k family.</text>
</comment>
<organism evidence="9 10">
    <name type="scientific">Aquamicrobium lusatiense</name>
    <dbReference type="NCBI Taxonomy" id="89772"/>
    <lineage>
        <taxon>Bacteria</taxon>
        <taxon>Pseudomonadati</taxon>
        <taxon>Pseudomonadota</taxon>
        <taxon>Alphaproteobacteria</taxon>
        <taxon>Hyphomicrobiales</taxon>
        <taxon>Phyllobacteriaceae</taxon>
        <taxon>Aquamicrobium</taxon>
    </lineage>
</organism>
<comment type="subcellular location">
    <subcellularLocation>
        <location evidence="1">Membrane</location>
        <topology evidence="1">Single-pass membrane protein</topology>
    </subcellularLocation>
</comment>
<keyword evidence="5" id="KW-0430">Lectin</keyword>
<keyword evidence="4" id="KW-1003">Cell membrane</keyword>
<proteinExistence type="inferred from homology"/>
<dbReference type="GO" id="GO:0016020">
    <property type="term" value="C:membrane"/>
    <property type="evidence" value="ECO:0007669"/>
    <property type="project" value="UniProtKB-SubCell"/>
</dbReference>
<evidence type="ECO:0000256" key="6">
    <source>
        <dbReference type="ARBA" id="ARBA00025321"/>
    </source>
</evidence>
<dbReference type="EMBL" id="JACHEU010000001">
    <property type="protein sequence ID" value="MBB6012867.1"/>
    <property type="molecule type" value="Genomic_DNA"/>
</dbReference>
<dbReference type="Proteomes" id="UP000533306">
    <property type="component" value="Unassembled WGS sequence"/>
</dbReference>
<keyword evidence="4" id="KW-0472">Membrane</keyword>
<evidence type="ECO:0000313" key="10">
    <source>
        <dbReference type="Proteomes" id="UP000533306"/>
    </source>
</evidence>
<evidence type="ECO:0000256" key="7">
    <source>
        <dbReference type="SAM" id="MobiDB-lite"/>
    </source>
</evidence>
<feature type="signal peptide" evidence="8">
    <location>
        <begin position="1"/>
        <end position="19"/>
    </location>
</feature>
<reference evidence="9 10" key="1">
    <citation type="submission" date="2020-08" db="EMBL/GenBank/DDBJ databases">
        <title>Genomic Encyclopedia of Type Strains, Phase IV (KMG-IV): sequencing the most valuable type-strain genomes for metagenomic binning, comparative biology and taxonomic classification.</title>
        <authorList>
            <person name="Goeker M."/>
        </authorList>
    </citation>
    <scope>NUCLEOTIDE SEQUENCE [LARGE SCALE GENOMIC DNA]</scope>
    <source>
        <strain evidence="9 10">DSM 11099</strain>
    </source>
</reference>
<dbReference type="Pfam" id="PF07886">
    <property type="entry name" value="BA14K"/>
    <property type="match status" value="1"/>
</dbReference>
<comment type="caution">
    <text evidence="9">The sequence shown here is derived from an EMBL/GenBank/DDBJ whole genome shotgun (WGS) entry which is preliminary data.</text>
</comment>
<evidence type="ECO:0000256" key="3">
    <source>
        <dbReference type="ARBA" id="ARBA00020552"/>
    </source>
</evidence>
<name>A0A7W9S2E8_9HYPH</name>
<feature type="region of interest" description="Disordered" evidence="7">
    <location>
        <begin position="40"/>
        <end position="83"/>
    </location>
</feature>